<evidence type="ECO:0000313" key="2">
    <source>
        <dbReference type="EMBL" id="CAB4014107.1"/>
    </source>
</evidence>
<feature type="compositionally biased region" description="Low complexity" evidence="1">
    <location>
        <begin position="60"/>
        <end position="73"/>
    </location>
</feature>
<comment type="caution">
    <text evidence="2">The sequence shown here is derived from an EMBL/GenBank/DDBJ whole genome shotgun (WGS) entry which is preliminary data.</text>
</comment>
<organism evidence="2 3">
    <name type="scientific">Paramuricea clavata</name>
    <name type="common">Red gorgonian</name>
    <name type="synonym">Violescent sea-whip</name>
    <dbReference type="NCBI Taxonomy" id="317549"/>
    <lineage>
        <taxon>Eukaryota</taxon>
        <taxon>Metazoa</taxon>
        <taxon>Cnidaria</taxon>
        <taxon>Anthozoa</taxon>
        <taxon>Octocorallia</taxon>
        <taxon>Malacalcyonacea</taxon>
        <taxon>Plexauridae</taxon>
        <taxon>Paramuricea</taxon>
    </lineage>
</organism>
<feature type="compositionally biased region" description="Low complexity" evidence="1">
    <location>
        <begin position="25"/>
        <end position="45"/>
    </location>
</feature>
<dbReference type="AlphaFoldDB" id="A0A7D9IVD6"/>
<feature type="region of interest" description="Disordered" evidence="1">
    <location>
        <begin position="23"/>
        <end position="116"/>
    </location>
</feature>
<feature type="compositionally biased region" description="Basic residues" evidence="1">
    <location>
        <begin position="100"/>
        <end position="116"/>
    </location>
</feature>
<sequence length="278" mass="31182">MAEEYSNVAQLFSELATRLRSFPVPNASNSPNQTNNSNSVTQTTPIPNVLNSSTNSVNETAVVTASRASTSSRTHNELQTLFPHHFTSTSSQRNTSGSSSRKRRKNNQHNGKNNKKSNVKCLTRKFVCLSDKDQQEVPEREEMRELLVHGLGEIKVAIPEDANEKAIRDILIESFPKLKDSGGFELMYTECRKKDLSVIPPGPDGISMKYLASFIAQGKIYVRPIQQDLSIEEDEVEAVEVEKEQCMNCCLMVDIHLLREHHQICTEDEIQPTGTTVF</sequence>
<keyword evidence="3" id="KW-1185">Reference proteome</keyword>
<dbReference type="Proteomes" id="UP001152795">
    <property type="component" value="Unassembled WGS sequence"/>
</dbReference>
<proteinExistence type="predicted"/>
<dbReference type="EMBL" id="CACRXK020008154">
    <property type="protein sequence ID" value="CAB4014107.1"/>
    <property type="molecule type" value="Genomic_DNA"/>
</dbReference>
<feature type="compositionally biased region" description="Polar residues" evidence="1">
    <location>
        <begin position="49"/>
        <end position="59"/>
    </location>
</feature>
<accession>A0A7D9IVD6</accession>
<name>A0A7D9IVD6_PARCT</name>
<evidence type="ECO:0000313" key="3">
    <source>
        <dbReference type="Proteomes" id="UP001152795"/>
    </source>
</evidence>
<gene>
    <name evidence="2" type="ORF">PACLA_8A046530</name>
</gene>
<protein>
    <submittedName>
        <fullName evidence="2">Uncharacterized protein</fullName>
    </submittedName>
</protein>
<evidence type="ECO:0000256" key="1">
    <source>
        <dbReference type="SAM" id="MobiDB-lite"/>
    </source>
</evidence>
<reference evidence="2" key="1">
    <citation type="submission" date="2020-04" db="EMBL/GenBank/DDBJ databases">
        <authorList>
            <person name="Alioto T."/>
            <person name="Alioto T."/>
            <person name="Gomez Garrido J."/>
        </authorList>
    </citation>
    <scope>NUCLEOTIDE SEQUENCE</scope>
    <source>
        <strain evidence="2">A484AB</strain>
    </source>
</reference>
<feature type="compositionally biased region" description="Low complexity" evidence="1">
    <location>
        <begin position="87"/>
        <end position="99"/>
    </location>
</feature>
<dbReference type="OrthoDB" id="6042350at2759"/>